<dbReference type="EMBL" id="BAAANY010000004">
    <property type="protein sequence ID" value="GAA1663945.1"/>
    <property type="molecule type" value="Genomic_DNA"/>
</dbReference>
<reference evidence="2 3" key="1">
    <citation type="journal article" date="2019" name="Int. J. Syst. Evol. Microbiol.">
        <title>The Global Catalogue of Microorganisms (GCM) 10K type strain sequencing project: providing services to taxonomists for standard genome sequencing and annotation.</title>
        <authorList>
            <consortium name="The Broad Institute Genomics Platform"/>
            <consortium name="The Broad Institute Genome Sequencing Center for Infectious Disease"/>
            <person name="Wu L."/>
            <person name="Ma J."/>
        </authorList>
    </citation>
    <scope>NUCLEOTIDE SEQUENCE [LARGE SCALE GENOMIC DNA]</scope>
    <source>
        <strain evidence="2 3">JCM 14718</strain>
    </source>
</reference>
<accession>A0ABN2G1Y2</accession>
<dbReference type="Proteomes" id="UP001500618">
    <property type="component" value="Unassembled WGS sequence"/>
</dbReference>
<dbReference type="Gene3D" id="3.40.50.1820">
    <property type="entry name" value="alpha/beta hydrolase"/>
    <property type="match status" value="1"/>
</dbReference>
<dbReference type="RefSeq" id="WP_344307847.1">
    <property type="nucleotide sequence ID" value="NZ_BAAANY010000004.1"/>
</dbReference>
<evidence type="ECO:0000256" key="1">
    <source>
        <dbReference type="ARBA" id="ARBA00022729"/>
    </source>
</evidence>
<keyword evidence="1" id="KW-0732">Signal</keyword>
<dbReference type="Pfam" id="PF00756">
    <property type="entry name" value="Esterase"/>
    <property type="match status" value="1"/>
</dbReference>
<dbReference type="InterPro" id="IPR029058">
    <property type="entry name" value="AB_hydrolase_fold"/>
</dbReference>
<comment type="caution">
    <text evidence="2">The sequence shown here is derived from an EMBL/GenBank/DDBJ whole genome shotgun (WGS) entry which is preliminary data.</text>
</comment>
<keyword evidence="3" id="KW-1185">Reference proteome</keyword>
<gene>
    <name evidence="2" type="ORF">GCM10009765_11770</name>
</gene>
<dbReference type="InterPro" id="IPR050955">
    <property type="entry name" value="Plant_Biomass_Hydrol_Est"/>
</dbReference>
<sequence>MTELTVGGLERTFTIQPPSRESVPLVLVLHGADGTGSMMREWTSFDRQAQAWGWAVAYPDGYERGWADGRGVKAADAAGIDDVGFLRTLIDWSAQRYGTLPDRTVVAGSSNGAFMAHRLALQASDQVAVLAAVAGGMPATWRDFEPTHAVSALLIHGTADKLAPIDGGHSRHRGPNGELRGRMLSLQETTERWRAVDRCPAGPGEPYVTEFSSRTTAKGGVGGSRVAAWTVLGGGHTWPGASVLPEWSEPTTQEFDAAKEICRFAQTLLIPADARRL</sequence>
<protein>
    <submittedName>
        <fullName evidence="2">PHB depolymerase family esterase</fullName>
    </submittedName>
</protein>
<dbReference type="SUPFAM" id="SSF53474">
    <property type="entry name" value="alpha/beta-Hydrolases"/>
    <property type="match status" value="1"/>
</dbReference>
<organism evidence="2 3">
    <name type="scientific">Fodinicola feengrottensis</name>
    <dbReference type="NCBI Taxonomy" id="435914"/>
    <lineage>
        <taxon>Bacteria</taxon>
        <taxon>Bacillati</taxon>
        <taxon>Actinomycetota</taxon>
        <taxon>Actinomycetes</taxon>
        <taxon>Mycobacteriales</taxon>
        <taxon>Fodinicola</taxon>
    </lineage>
</organism>
<dbReference type="InterPro" id="IPR000801">
    <property type="entry name" value="Esterase-like"/>
</dbReference>
<evidence type="ECO:0000313" key="3">
    <source>
        <dbReference type="Proteomes" id="UP001500618"/>
    </source>
</evidence>
<dbReference type="PANTHER" id="PTHR43037">
    <property type="entry name" value="UNNAMED PRODUCT-RELATED"/>
    <property type="match status" value="1"/>
</dbReference>
<name>A0ABN2G1Y2_9ACTN</name>
<evidence type="ECO:0000313" key="2">
    <source>
        <dbReference type="EMBL" id="GAA1663945.1"/>
    </source>
</evidence>
<dbReference type="PANTHER" id="PTHR43037:SF1">
    <property type="entry name" value="BLL1128 PROTEIN"/>
    <property type="match status" value="1"/>
</dbReference>
<proteinExistence type="predicted"/>